<keyword evidence="3" id="KW-1185">Reference proteome</keyword>
<organism evidence="2 3">
    <name type="scientific">Echinicola pacifica</name>
    <dbReference type="NCBI Taxonomy" id="346377"/>
    <lineage>
        <taxon>Bacteria</taxon>
        <taxon>Pseudomonadati</taxon>
        <taxon>Bacteroidota</taxon>
        <taxon>Cytophagia</taxon>
        <taxon>Cytophagales</taxon>
        <taxon>Cyclobacteriaceae</taxon>
        <taxon>Echinicola</taxon>
    </lineage>
</organism>
<feature type="region of interest" description="Disordered" evidence="1">
    <location>
        <begin position="1"/>
        <end position="27"/>
    </location>
</feature>
<gene>
    <name evidence="2" type="ORF">GCM10007049_08360</name>
</gene>
<comment type="caution">
    <text evidence="2">The sequence shown here is derived from an EMBL/GenBank/DDBJ whole genome shotgun (WGS) entry which is preliminary data.</text>
</comment>
<dbReference type="AlphaFoldDB" id="A0A918PPI1"/>
<evidence type="ECO:0000313" key="3">
    <source>
        <dbReference type="Proteomes" id="UP000619457"/>
    </source>
</evidence>
<feature type="compositionally biased region" description="Polar residues" evidence="1">
    <location>
        <begin position="1"/>
        <end position="15"/>
    </location>
</feature>
<evidence type="ECO:0000256" key="1">
    <source>
        <dbReference type="SAM" id="MobiDB-lite"/>
    </source>
</evidence>
<proteinExistence type="predicted"/>
<reference evidence="2" key="2">
    <citation type="submission" date="2020-09" db="EMBL/GenBank/DDBJ databases">
        <authorList>
            <person name="Sun Q."/>
            <person name="Kim S."/>
        </authorList>
    </citation>
    <scope>NUCLEOTIDE SEQUENCE</scope>
    <source>
        <strain evidence="2">KCTC 12368</strain>
    </source>
</reference>
<protein>
    <submittedName>
        <fullName evidence="2">Uncharacterized protein</fullName>
    </submittedName>
</protein>
<dbReference type="EMBL" id="BMWX01000002">
    <property type="protein sequence ID" value="GGZ18500.1"/>
    <property type="molecule type" value="Genomic_DNA"/>
</dbReference>
<sequence length="61" mass="7144">MNYTLEMDYNSNQNEGKVESERTFDENRTTKRTNGEMVLQFKEFHLGEKASGFSIEVSFDL</sequence>
<reference evidence="2" key="1">
    <citation type="journal article" date="2014" name="Int. J. Syst. Evol. Microbiol.">
        <title>Complete genome sequence of Corynebacterium casei LMG S-19264T (=DSM 44701T), isolated from a smear-ripened cheese.</title>
        <authorList>
            <consortium name="US DOE Joint Genome Institute (JGI-PGF)"/>
            <person name="Walter F."/>
            <person name="Albersmeier A."/>
            <person name="Kalinowski J."/>
            <person name="Ruckert C."/>
        </authorList>
    </citation>
    <scope>NUCLEOTIDE SEQUENCE</scope>
    <source>
        <strain evidence="2">KCTC 12368</strain>
    </source>
</reference>
<feature type="compositionally biased region" description="Basic and acidic residues" evidence="1">
    <location>
        <begin position="16"/>
        <end position="27"/>
    </location>
</feature>
<dbReference type="Proteomes" id="UP000619457">
    <property type="component" value="Unassembled WGS sequence"/>
</dbReference>
<accession>A0A918PPI1</accession>
<evidence type="ECO:0000313" key="2">
    <source>
        <dbReference type="EMBL" id="GGZ18500.1"/>
    </source>
</evidence>
<name>A0A918PPI1_9BACT</name>